<keyword evidence="1" id="KW-0472">Membrane</keyword>
<sequence>MYTKFFLNFIVILGFSIYKYIFPSSFFINFLFFIYFFIILYYFFIFKKDILLKKIINFIVLLSFFIFTIGLTTIILDIKNNKTIEVKNDYVIILGAGLKGDKPKSVLKYRLNKALEYYKKYPNTIFIVSGGQGKDEIISESEAMKNYLVLNHIPAKQIIKENKSKTTLENLLFSKKLIPLNIKNIGVISNDFHLYRVKFLAKTINFNINPIYAKTPFISLFSLYTRETIAVIYYYIKNLNIFKNTKTPLNLNLVVFIL</sequence>
<evidence type="ECO:0000256" key="1">
    <source>
        <dbReference type="SAM" id="Phobius"/>
    </source>
</evidence>
<dbReference type="InterPro" id="IPR051599">
    <property type="entry name" value="Cell_Envelope_Assoc"/>
</dbReference>
<dbReference type="PANTHER" id="PTHR30336:SF4">
    <property type="entry name" value="ENVELOPE BIOGENESIS FACTOR ELYC"/>
    <property type="match status" value="1"/>
</dbReference>
<evidence type="ECO:0000313" key="4">
    <source>
        <dbReference type="Proteomes" id="UP001279681"/>
    </source>
</evidence>
<evidence type="ECO:0000259" key="2">
    <source>
        <dbReference type="Pfam" id="PF02698"/>
    </source>
</evidence>
<dbReference type="InterPro" id="IPR003848">
    <property type="entry name" value="DUF218"/>
</dbReference>
<name>A0ABU4W6P4_9FUSO</name>
<dbReference type="Gene3D" id="3.40.50.620">
    <property type="entry name" value="HUPs"/>
    <property type="match status" value="1"/>
</dbReference>
<dbReference type="EMBL" id="JAVIKH010000001">
    <property type="protein sequence ID" value="MDX8335193.1"/>
    <property type="molecule type" value="Genomic_DNA"/>
</dbReference>
<accession>A0ABU4W6P4</accession>
<feature type="transmembrane region" description="Helical" evidence="1">
    <location>
        <begin position="58"/>
        <end position="76"/>
    </location>
</feature>
<evidence type="ECO:0000313" key="3">
    <source>
        <dbReference type="EMBL" id="MDX8335193.1"/>
    </source>
</evidence>
<keyword evidence="1" id="KW-1133">Transmembrane helix</keyword>
<reference evidence="4" key="1">
    <citation type="submission" date="2023-07" db="EMBL/GenBank/DDBJ databases">
        <authorList>
            <person name="Colorado M.A."/>
            <person name="Villamil L.M."/>
            <person name="Melo J.F."/>
            <person name="Rodriguez J.A."/>
            <person name="Ruiz R.Y."/>
        </authorList>
    </citation>
    <scope>NUCLEOTIDE SEQUENCE [LARGE SCALE GENOMIC DNA]</scope>
    <source>
        <strain evidence="4">C33</strain>
    </source>
</reference>
<proteinExistence type="predicted"/>
<dbReference type="Pfam" id="PF02698">
    <property type="entry name" value="DUF218"/>
    <property type="match status" value="1"/>
</dbReference>
<dbReference type="PANTHER" id="PTHR30336">
    <property type="entry name" value="INNER MEMBRANE PROTEIN, PROBABLE PERMEASE"/>
    <property type="match status" value="1"/>
</dbReference>
<dbReference type="CDD" id="cd06259">
    <property type="entry name" value="YdcF-like"/>
    <property type="match status" value="1"/>
</dbReference>
<comment type="caution">
    <text evidence="3">The sequence shown here is derived from an EMBL/GenBank/DDBJ whole genome shotgun (WGS) entry which is preliminary data.</text>
</comment>
<feature type="transmembrane region" description="Helical" evidence="1">
    <location>
        <begin position="27"/>
        <end position="46"/>
    </location>
</feature>
<dbReference type="Proteomes" id="UP001279681">
    <property type="component" value="Unassembled WGS sequence"/>
</dbReference>
<protein>
    <submittedName>
        <fullName evidence="3">YdcF family protein</fullName>
    </submittedName>
</protein>
<organism evidence="3 4">
    <name type="scientific">Candidatus Cetobacterium colombiensis</name>
    <dbReference type="NCBI Taxonomy" id="3073100"/>
    <lineage>
        <taxon>Bacteria</taxon>
        <taxon>Fusobacteriati</taxon>
        <taxon>Fusobacteriota</taxon>
        <taxon>Fusobacteriia</taxon>
        <taxon>Fusobacteriales</taxon>
        <taxon>Fusobacteriaceae</taxon>
        <taxon>Cetobacterium</taxon>
    </lineage>
</organism>
<keyword evidence="4" id="KW-1185">Reference proteome</keyword>
<feature type="domain" description="DUF218" evidence="2">
    <location>
        <begin position="89"/>
        <end position="219"/>
    </location>
</feature>
<feature type="transmembrane region" description="Helical" evidence="1">
    <location>
        <begin position="5"/>
        <end position="21"/>
    </location>
</feature>
<keyword evidence="1" id="KW-0812">Transmembrane</keyword>
<dbReference type="RefSeq" id="WP_320312601.1">
    <property type="nucleotide sequence ID" value="NZ_JAVIKH010000001.1"/>
</dbReference>
<dbReference type="InterPro" id="IPR014729">
    <property type="entry name" value="Rossmann-like_a/b/a_fold"/>
</dbReference>
<gene>
    <name evidence="3" type="ORF">RFV38_01575</name>
</gene>